<dbReference type="SUPFAM" id="SSF47336">
    <property type="entry name" value="ACP-like"/>
    <property type="match status" value="3"/>
</dbReference>
<evidence type="ECO:0000256" key="4">
    <source>
        <dbReference type="ARBA" id="ARBA00022737"/>
    </source>
</evidence>
<dbReference type="FunFam" id="3.40.50.12780:FF:000014">
    <property type="entry name" value="Nonribosomal peptide synthetase 1"/>
    <property type="match status" value="2"/>
</dbReference>
<dbReference type="PROSITE" id="PS50075">
    <property type="entry name" value="CARRIER"/>
    <property type="match status" value="3"/>
</dbReference>
<dbReference type="Gene3D" id="3.40.50.12780">
    <property type="entry name" value="N-terminal domain of ligase-like"/>
    <property type="match status" value="2"/>
</dbReference>
<dbReference type="InterPro" id="IPR000873">
    <property type="entry name" value="AMP-dep_synth/lig_dom"/>
</dbReference>
<dbReference type="PANTHER" id="PTHR45527">
    <property type="entry name" value="NONRIBOSOMAL PEPTIDE SYNTHETASE"/>
    <property type="match status" value="1"/>
</dbReference>
<dbReference type="FunFam" id="3.30.300.30:FF:000015">
    <property type="entry name" value="Nonribosomal peptide synthase SidD"/>
    <property type="match status" value="2"/>
</dbReference>
<feature type="compositionally biased region" description="Low complexity" evidence="6">
    <location>
        <begin position="2595"/>
        <end position="2609"/>
    </location>
</feature>
<dbReference type="Gene3D" id="3.30.559.30">
    <property type="entry name" value="Nonribosomal peptide synthetase, condensation domain"/>
    <property type="match status" value="4"/>
</dbReference>
<dbReference type="InterPro" id="IPR020806">
    <property type="entry name" value="PKS_PP-bd"/>
</dbReference>
<evidence type="ECO:0000313" key="9">
    <source>
        <dbReference type="Proteomes" id="UP001152049"/>
    </source>
</evidence>
<comment type="similarity">
    <text evidence="5">Belongs to the NRP synthetase family.</text>
</comment>
<dbReference type="GO" id="GO:0031177">
    <property type="term" value="F:phosphopantetheine binding"/>
    <property type="evidence" value="ECO:0007669"/>
    <property type="project" value="InterPro"/>
</dbReference>
<dbReference type="PROSITE" id="PS00455">
    <property type="entry name" value="AMP_BINDING"/>
    <property type="match status" value="2"/>
</dbReference>
<dbReference type="InterPro" id="IPR009081">
    <property type="entry name" value="PP-bd_ACP"/>
</dbReference>
<keyword evidence="2" id="KW-0597">Phosphoprotein</keyword>
<dbReference type="PROSITE" id="PS00012">
    <property type="entry name" value="PHOSPHOPANTETHEINE"/>
    <property type="match status" value="1"/>
</dbReference>
<dbReference type="InterPro" id="IPR036736">
    <property type="entry name" value="ACP-like_sf"/>
</dbReference>
<reference evidence="8" key="1">
    <citation type="submission" date="2022-09" db="EMBL/GenBank/DDBJ databases">
        <title>Fusarium specimens isolated from Avocado Roots.</title>
        <authorList>
            <person name="Stajich J."/>
            <person name="Roper C."/>
            <person name="Heimlech-Rivalta G."/>
        </authorList>
    </citation>
    <scope>NUCLEOTIDE SEQUENCE</scope>
    <source>
        <strain evidence="8">CF00136</strain>
    </source>
</reference>
<keyword evidence="9" id="KW-1185">Reference proteome</keyword>
<dbReference type="Gene3D" id="3.30.300.30">
    <property type="match status" value="2"/>
</dbReference>
<dbReference type="InterPro" id="IPR023213">
    <property type="entry name" value="CAT-like_dom_sf"/>
</dbReference>
<dbReference type="InterPro" id="IPR010071">
    <property type="entry name" value="AA_adenyl_dom"/>
</dbReference>
<dbReference type="CDD" id="cd19542">
    <property type="entry name" value="CT_NRPS-like"/>
    <property type="match status" value="2"/>
</dbReference>
<dbReference type="CDD" id="cd19545">
    <property type="entry name" value="FUM14_C_NRPS-like"/>
    <property type="match status" value="1"/>
</dbReference>
<feature type="region of interest" description="Disordered" evidence="6">
    <location>
        <begin position="2594"/>
        <end position="2613"/>
    </location>
</feature>
<feature type="domain" description="Carrier" evidence="7">
    <location>
        <begin position="2518"/>
        <end position="2591"/>
    </location>
</feature>
<evidence type="ECO:0000256" key="6">
    <source>
        <dbReference type="SAM" id="MobiDB-lite"/>
    </source>
</evidence>
<organism evidence="8 9">
    <name type="scientific">Fusarium torreyae</name>
    <dbReference type="NCBI Taxonomy" id="1237075"/>
    <lineage>
        <taxon>Eukaryota</taxon>
        <taxon>Fungi</taxon>
        <taxon>Dikarya</taxon>
        <taxon>Ascomycota</taxon>
        <taxon>Pezizomycotina</taxon>
        <taxon>Sordariomycetes</taxon>
        <taxon>Hypocreomycetidae</taxon>
        <taxon>Hypocreales</taxon>
        <taxon>Nectriaceae</taxon>
        <taxon>Fusarium</taxon>
    </lineage>
</organism>
<name>A0A9W8RRR3_9HYPO</name>
<dbReference type="EMBL" id="JAOQAZ010000034">
    <property type="protein sequence ID" value="KAJ4249123.1"/>
    <property type="molecule type" value="Genomic_DNA"/>
</dbReference>
<proteinExistence type="inferred from homology"/>
<dbReference type="InterPro" id="IPR006162">
    <property type="entry name" value="Ppantetheine_attach_site"/>
</dbReference>
<dbReference type="FunFam" id="3.30.559.30:FF:000003">
    <property type="entry name" value="Nonribosomal peptide synthase SidD"/>
    <property type="match status" value="1"/>
</dbReference>
<accession>A0A9W8RRR3</accession>
<dbReference type="GO" id="GO:0016874">
    <property type="term" value="F:ligase activity"/>
    <property type="evidence" value="ECO:0007669"/>
    <property type="project" value="UniProtKB-KW"/>
</dbReference>
<dbReference type="InterPro" id="IPR001242">
    <property type="entry name" value="Condensation_dom"/>
</dbReference>
<dbReference type="Proteomes" id="UP001152049">
    <property type="component" value="Unassembled WGS sequence"/>
</dbReference>
<evidence type="ECO:0000313" key="8">
    <source>
        <dbReference type="EMBL" id="KAJ4249123.1"/>
    </source>
</evidence>
<feature type="domain" description="Carrier" evidence="7">
    <location>
        <begin position="784"/>
        <end position="860"/>
    </location>
</feature>
<dbReference type="Gene3D" id="3.30.559.10">
    <property type="entry name" value="Chloramphenicol acetyltransferase-like domain"/>
    <property type="match status" value="3"/>
</dbReference>
<evidence type="ECO:0000256" key="1">
    <source>
        <dbReference type="ARBA" id="ARBA00022450"/>
    </source>
</evidence>
<dbReference type="InterPro" id="IPR045851">
    <property type="entry name" value="AMP-bd_C_sf"/>
</dbReference>
<dbReference type="InterPro" id="IPR042099">
    <property type="entry name" value="ANL_N_sf"/>
</dbReference>
<feature type="domain" description="Carrier" evidence="7">
    <location>
        <begin position="1915"/>
        <end position="1991"/>
    </location>
</feature>
<feature type="compositionally biased region" description="Low complexity" evidence="6">
    <location>
        <begin position="2644"/>
        <end position="2653"/>
    </location>
</feature>
<dbReference type="Pfam" id="PF00550">
    <property type="entry name" value="PP-binding"/>
    <property type="match status" value="3"/>
</dbReference>
<dbReference type="CDD" id="cd05918">
    <property type="entry name" value="A_NRPS_SidN3_like"/>
    <property type="match status" value="2"/>
</dbReference>
<gene>
    <name evidence="8" type="ORF">NW762_012457</name>
</gene>
<feature type="region of interest" description="Disordered" evidence="6">
    <location>
        <begin position="2475"/>
        <end position="2496"/>
    </location>
</feature>
<dbReference type="OrthoDB" id="416786at2759"/>
<comment type="caution">
    <text evidence="8">The sequence shown here is derived from an EMBL/GenBank/DDBJ whole genome shotgun (WGS) entry which is preliminary data.</text>
</comment>
<dbReference type="Pfam" id="PF00668">
    <property type="entry name" value="Condensation"/>
    <property type="match status" value="3"/>
</dbReference>
<dbReference type="InterPro" id="IPR020845">
    <property type="entry name" value="AMP-binding_CS"/>
</dbReference>
<dbReference type="NCBIfam" id="TIGR01733">
    <property type="entry name" value="AA-adenyl-dom"/>
    <property type="match status" value="2"/>
</dbReference>
<keyword evidence="1" id="KW-0596">Phosphopantetheine</keyword>
<dbReference type="FunFam" id="1.10.1200.10:FF:000005">
    <property type="entry name" value="Nonribosomal peptide synthetase 1"/>
    <property type="match status" value="1"/>
</dbReference>
<dbReference type="SUPFAM" id="SSF52777">
    <property type="entry name" value="CoA-dependent acyltransferases"/>
    <property type="match status" value="6"/>
</dbReference>
<evidence type="ECO:0000259" key="7">
    <source>
        <dbReference type="PROSITE" id="PS50075"/>
    </source>
</evidence>
<evidence type="ECO:0000256" key="3">
    <source>
        <dbReference type="ARBA" id="ARBA00022598"/>
    </source>
</evidence>
<dbReference type="GO" id="GO:0005737">
    <property type="term" value="C:cytoplasm"/>
    <property type="evidence" value="ECO:0007669"/>
    <property type="project" value="TreeGrafter"/>
</dbReference>
<evidence type="ECO:0000256" key="2">
    <source>
        <dbReference type="ARBA" id="ARBA00022553"/>
    </source>
</evidence>
<dbReference type="PANTHER" id="PTHR45527:SF16">
    <property type="entry name" value="NONRIBOSOMAL PEPTIDE SYNTHASE ATNA-RELATED"/>
    <property type="match status" value="1"/>
</dbReference>
<dbReference type="SMART" id="SM00823">
    <property type="entry name" value="PKS_PP"/>
    <property type="match status" value="2"/>
</dbReference>
<feature type="region of interest" description="Disordered" evidence="6">
    <location>
        <begin position="2624"/>
        <end position="2716"/>
    </location>
</feature>
<dbReference type="GO" id="GO:0043041">
    <property type="term" value="P:amino acid activation for nonribosomal peptide biosynthetic process"/>
    <property type="evidence" value="ECO:0007669"/>
    <property type="project" value="TreeGrafter"/>
</dbReference>
<keyword evidence="3" id="KW-0436">Ligase</keyword>
<dbReference type="SUPFAM" id="SSF56801">
    <property type="entry name" value="Acetyl-CoA synthetase-like"/>
    <property type="match status" value="2"/>
</dbReference>
<evidence type="ECO:0000256" key="5">
    <source>
        <dbReference type="ARBA" id="ARBA00029454"/>
    </source>
</evidence>
<keyword evidence="4" id="KW-0677">Repeat</keyword>
<dbReference type="GO" id="GO:0044550">
    <property type="term" value="P:secondary metabolite biosynthetic process"/>
    <property type="evidence" value="ECO:0007669"/>
    <property type="project" value="TreeGrafter"/>
</dbReference>
<dbReference type="Pfam" id="PF00501">
    <property type="entry name" value="AMP-binding"/>
    <property type="match status" value="2"/>
</dbReference>
<dbReference type="Gene3D" id="1.10.1200.10">
    <property type="entry name" value="ACP-like"/>
    <property type="match status" value="3"/>
</dbReference>
<feature type="compositionally biased region" description="Polar residues" evidence="6">
    <location>
        <begin position="2624"/>
        <end position="2637"/>
    </location>
</feature>
<protein>
    <recommendedName>
        <fullName evidence="7">Carrier domain-containing protein</fullName>
    </recommendedName>
</protein>
<sequence length="3195" mass="350775">MSAQAAQIPPIGLPLLNKEVTSTARTMFLPSHCRISITKIQASFAIVLGKYSSSNEIQLGIAKIAECSSNDHKQHEPITQIDVYPVKVEINQSDSLSELLRKVHEQVEEAKISTVNDSNPKYMAATDSHLNAVIIQRGNAGELEVAHNTEPKQRRHVQHSSIPAKFSELCIEFFLKETERQLLVRCSSATGAFNGTFEGLLDVWQHILEQICEDDCKSLVSQLNYIPPCHMRTLLDWNSKVPKPVERTIHEIIQARTMSQPGAPAICSWDGNFTYGQLDTLCTDLAHHLVGLSIGIEDFVAFCFDKSVWPTVCMLAILKAGGAFVALDPKHPAKRSKRMLEAAGVSTVLTSPRYAHIFSEMNVKVVQVDEDSVQALPSQACTTSLPSAKTTNAMYIVNTSGSTGYPKSIVVEHSGFVSRLPGLAEMGNITPDSRVLQFSAYSFDVYIHETFTTLAYGGCICVPNEDERVNNLEVPMVRMDVNTANLTPSIARLLRPQDVPCLRVLSIGGETISRGLLESWADRVELGNFYGPAECIISCTGKKSLRADDQLNNIGTPLQATLWVVDHDNHDVLCPVGCIGELLVGGPGLARGYTDDDLTSASFITNPQWAANLPRTRQYTRFYKSGDLVKYNSDGSLVYIGRKDSQVKVRGQRLELGEVEHHLSTCDSVREAVVQLPSEGIYKSQLVAVVVLKDIKKSSENIGPLTLVTGPDKVVATAQIQDICSILSTTLAPYMVPQTWLAVNSIPTNASGKLDRLRVKQLLIEQTVLVNYTVIHDQHESHSPPLTDTEKTLQRLWADVLNMSIESIHANSHFLELGGNSLKGMRLISLARRKKIRITLAGIFEKPVLAAMASSVNSTKNRSKKKRAVDPPENDVIPVRRPFELVRGEVVAREMFKAEAHLLQDDISWDDVQDMYPCTPSQAGLIALSAKYPGSYTLQVVYELPQSIDIRRFKAAWQTCYRGIDILRALIIPSTDFGPCQTILNPDDSRKSTIWQQQGGDVSLNNYLESDLQRVISYGSLLNRFTFLQDDKYFVWTCHHSSYDGVSIGLILRAVERAYHHGQSQTTVIEEETLSMASFISHINATDPQASQAFWQSYLSGATPAKFPRALSVTSEPRADSRFQIQVPLTVHGSKSDILSSTIIRAAWALVLGRHSDSSDIVFGVTLGGRTADVAGIDRIVGPTLTTLPVRVRIDPQETARAYLKRVQAEATAMLAFEHVGIPMIAAMGPEFRALCDLSSLLLVQPPGSDLGLHLLDMPPVEFTQGKAGEVARPEANSYALSIEIELGDEVLGMTVRYDSKLIPGPQMERIADQLAHAIQQLAAAAVVGARKRSVGDIDLANEQDISQIAVWNKSIALERNTTITAEVARWVAYDATAPAVCAWDAELSYGELDRVAGRMARILTGMGVGVGHVVPICFDKSAWAVVAVLGILRAGSAYVALDPAHPRHRLEGIISDVDASVIVAAPQHASIFSTIQGVHVLACNESLIANLVAAENQAETHMDIDSSFTPPNPSSPAFILFSSGSTGRPKGIIVEHQAVCTSTNAFGTAWGVGPGTRVFQFAAFIFDVSVADMVMSLTRGACVCMPSDHERLHDTANAIRRLRANYVSLTPSVAALLSPADVPGLNTLVLGGEAPTRENIRTWAPYLNLVICYGPAECAITCSGTEPATLHSDPSNIGYALGCRMWIVDPTDHNQLAPIGCVGEILVEGPILALGYLKDPVKTAAVFIEDPAFVKRFSNDTQPRRFYKTGDLGYYRPQLDGSISFAGRKDTQVKVRGQRVELGEIEHHVYAMTDVQHVVTTVPSAGPLKDRLTAVLVMADTVISHSDAQDRGVLAIQSGLSNQKTASLASGITDYLTDRLPRYMIPSTFIFVANIPFNTSGKLDRKKVQAWVEAMDETTYQLVARATELESPDSPLQPTEELLLHVCSKVLKLDPAKIRLGQSFLALGGDSITAMLVVSRCRSEGMAVSVKNILRSKTLHHLASLITPMKASPTSLAPKQTHFGQGNDLPITTPQADYDAKLWSSARDYLEHVDVAEIEAVYPCTPVQTGMLMAHARNPRFYEVKNIFEVKSTIPGVPVDVDLLEQAWKDLVDRQPVLRTVFLEISSNNVFHQAIIKGRNDTRVLRFDIAEDNDDNGIVQDFFSRQTIDYKAHRPANQFSIAVTASGRVLIKIDMFHALCDGTTWNLIFRELSQAYGNKGYVDQSPPPSYSDYITYLATQPTQVALEYWQKYLAGVQPCMFPTIQRNDIELSPSTTHTVIVNFDRGTELQSLCAKHGITISNFVQTVWSIVLRSFVGFDEVCFGYVVSGRDVPLANIEQAIGTYIGQLPCRISIQDTDSVKGVAKRLQDDFFNGLVHQHISIAELYHSLPGVSGQLFNTNVHCMRTPNIEPHDSSRLQFEYKHSVDPSEYDITLHAMVSDNHVGFHLGYWDTALSEDKAEQLAGLINSTLNSIMEDIERHVGSLNGILGKVEPVSSTSSSNTSAGPINRDNGFNVTDEGVQRVEGTEGDTPRNRSLLGQEEALRQVCVDILGINPDIITHSTRLRSLGVDSYLAIQIVRRVQDFGLELKFADALSGMTLERMAARLTPTTIARSAVPESSSPSGPPDSVTITTALPPFIKIATSPSASTENHTSSASDDSRVRVPSLDSSDSSDSKTKETVPTPALINNTPSRILFKPEPNSLPLVTVDLEQGRSSRSPKPTDKPRETSTVPSDSLELGWGSIESLVPTTNVQQAMLRSQQRLSTANLYMPRAIWRVKGLADSVGIRTLEEGWQRVVGMHSCLRTVFVRIDASDGCRYYQLVLKNISPCLKFIEADSEIDALKLLVDRPPDASDFPHQQELTPAHILTICHITGTGHLMFSLSISHALSDAVSSAIILQQMSAICGSASSQDEDPMLLPSSPPFSDIQRYYDLREVASRDKAVEFWDTYLSGVEPCHFPCGVNSSSSSLGELDKVSVDFKRTSELRNYTMATGITVSTVFRTAWALLLAKWLARTDVCFGYVISGREASVARIEDIVGPVLNILPCRVNAIGKINDIWQQHIPFKTEMEEARGLEPLLDKVQDDLLESLPHQFASPTLLANATHHESSMFNTLVNFRNNGLSGIFKVEGTKLTDSQPANRTQSIKNNVVGFEVLWYEDPMDFDIVLAVGDMEDDLEIDLNYWDGRLSRETVDLVAEEFLHILHTILDTCGSVRA</sequence>